<dbReference type="AlphaFoldDB" id="A0A6S7I3Y4"/>
<dbReference type="Proteomes" id="UP001152795">
    <property type="component" value="Unassembled WGS sequence"/>
</dbReference>
<protein>
    <submittedName>
        <fullName evidence="1">Uncharacterized protein</fullName>
    </submittedName>
</protein>
<sequence>MSKDSDRPMFDASASDRCRAFKFFIANFRDYSVLGDYVDPTKEIDSNDYWIAAKRPKALAALRRAFPQAEWDVLTTTIDAQIAADDKLNPAKWLTQLSNYYLGGEPIIQSTHNFLHILKQEPGMSVQDWHTTVRLNYQKCDFPSAVDDRLQRDNFVIGLTDTYKRFRGDVIAHESFTALNFAQVIAKARDFEDGLKMEFAISQHQLEETANRVASTKPINSRLSGNCSVAGSTTCRWCGRSPHSSRSACPAKNDTCHSCGKRGYWQHVCKGN</sequence>
<evidence type="ECO:0000313" key="2">
    <source>
        <dbReference type="Proteomes" id="UP001152795"/>
    </source>
</evidence>
<evidence type="ECO:0000313" key="1">
    <source>
        <dbReference type="EMBL" id="CAB4011727.1"/>
    </source>
</evidence>
<keyword evidence="2" id="KW-1185">Reference proteome</keyword>
<dbReference type="EMBL" id="CACRXK020007249">
    <property type="protein sequence ID" value="CAB4011727.1"/>
    <property type="molecule type" value="Genomic_DNA"/>
</dbReference>
<gene>
    <name evidence="1" type="ORF">PACLA_8A039122</name>
</gene>
<accession>A0A6S7I3Y4</accession>
<reference evidence="1" key="1">
    <citation type="submission" date="2020-04" db="EMBL/GenBank/DDBJ databases">
        <authorList>
            <person name="Alioto T."/>
            <person name="Alioto T."/>
            <person name="Gomez Garrido J."/>
        </authorList>
    </citation>
    <scope>NUCLEOTIDE SEQUENCE</scope>
    <source>
        <strain evidence="1">A484AB</strain>
    </source>
</reference>
<comment type="caution">
    <text evidence="1">The sequence shown here is derived from an EMBL/GenBank/DDBJ whole genome shotgun (WGS) entry which is preliminary data.</text>
</comment>
<proteinExistence type="predicted"/>
<dbReference type="OrthoDB" id="10392737at2759"/>
<name>A0A6S7I3Y4_PARCT</name>
<organism evidence="1 2">
    <name type="scientific">Paramuricea clavata</name>
    <name type="common">Red gorgonian</name>
    <name type="synonym">Violescent sea-whip</name>
    <dbReference type="NCBI Taxonomy" id="317549"/>
    <lineage>
        <taxon>Eukaryota</taxon>
        <taxon>Metazoa</taxon>
        <taxon>Cnidaria</taxon>
        <taxon>Anthozoa</taxon>
        <taxon>Octocorallia</taxon>
        <taxon>Malacalcyonacea</taxon>
        <taxon>Plexauridae</taxon>
        <taxon>Paramuricea</taxon>
    </lineage>
</organism>